<protein>
    <submittedName>
        <fullName evidence="1">Uncharacterized protein</fullName>
    </submittedName>
</protein>
<dbReference type="STRING" id="1195236.CTER_5028"/>
<reference evidence="1 2" key="1">
    <citation type="journal article" date="2013" name="Genome Announc.">
        <title>Draft Genome Sequence of the Cellulolytic, Mesophilic, Anaerobic Bacterium Clostridium termitidis Strain CT1112 (DSM 5398).</title>
        <authorList>
            <person name="Lal S."/>
            <person name="Ramachandran U."/>
            <person name="Zhang X."/>
            <person name="Munir R."/>
            <person name="Sparling R."/>
            <person name="Levin D.B."/>
        </authorList>
    </citation>
    <scope>NUCLEOTIDE SEQUENCE [LARGE SCALE GENOMIC DNA]</scope>
    <source>
        <strain evidence="1 2">CT1112</strain>
    </source>
</reference>
<evidence type="ECO:0000313" key="1">
    <source>
        <dbReference type="EMBL" id="EMS69270.1"/>
    </source>
</evidence>
<organism evidence="1 2">
    <name type="scientific">Ruminiclostridium cellobioparum subsp. termitidis CT1112</name>
    <dbReference type="NCBI Taxonomy" id="1195236"/>
    <lineage>
        <taxon>Bacteria</taxon>
        <taxon>Bacillati</taxon>
        <taxon>Bacillota</taxon>
        <taxon>Clostridia</taxon>
        <taxon>Eubacteriales</taxon>
        <taxon>Oscillospiraceae</taxon>
        <taxon>Ruminiclostridium</taxon>
    </lineage>
</organism>
<dbReference type="RefSeq" id="WP_004630553.1">
    <property type="nucleotide sequence ID" value="NZ_AORV01000068.1"/>
</dbReference>
<dbReference type="PATRIC" id="fig|1195236.3.peg.5221"/>
<keyword evidence="2" id="KW-1185">Reference proteome</keyword>
<accession>S0FF32</accession>
<gene>
    <name evidence="1" type="ORF">CTER_5028</name>
</gene>
<sequence length="156" mass="18016">MFKNIGTGTGRIIAEILRIAIIKRLKEKGYTDPVTLEDRFLYIKEFFAEQIEEDRRNLFGVKENESLLYAAVEFDENISEFDLLTAGRLEGGINYTMAPMMLIEQLKDVPRAGYRGLRIPVGYISPGQEKIELVLFSIAKRQENQEDFLLYDRNVT</sequence>
<dbReference type="Proteomes" id="UP000014155">
    <property type="component" value="Unassembled WGS sequence"/>
</dbReference>
<dbReference type="AlphaFoldDB" id="S0FF32"/>
<dbReference type="EMBL" id="AORV01000068">
    <property type="protein sequence ID" value="EMS69270.1"/>
    <property type="molecule type" value="Genomic_DNA"/>
</dbReference>
<name>S0FF32_RUMCE</name>
<evidence type="ECO:0000313" key="2">
    <source>
        <dbReference type="Proteomes" id="UP000014155"/>
    </source>
</evidence>
<comment type="caution">
    <text evidence="1">The sequence shown here is derived from an EMBL/GenBank/DDBJ whole genome shotgun (WGS) entry which is preliminary data.</text>
</comment>
<proteinExistence type="predicted"/>